<organism evidence="1 2">
    <name type="scientific">Arctia plantaginis</name>
    <name type="common">Wood tiger moth</name>
    <name type="synonym">Phalaena plantaginis</name>
    <dbReference type="NCBI Taxonomy" id="874455"/>
    <lineage>
        <taxon>Eukaryota</taxon>
        <taxon>Metazoa</taxon>
        <taxon>Ecdysozoa</taxon>
        <taxon>Arthropoda</taxon>
        <taxon>Hexapoda</taxon>
        <taxon>Insecta</taxon>
        <taxon>Pterygota</taxon>
        <taxon>Neoptera</taxon>
        <taxon>Endopterygota</taxon>
        <taxon>Lepidoptera</taxon>
        <taxon>Glossata</taxon>
        <taxon>Ditrysia</taxon>
        <taxon>Noctuoidea</taxon>
        <taxon>Erebidae</taxon>
        <taxon>Arctiinae</taxon>
        <taxon>Arctia</taxon>
    </lineage>
</organism>
<gene>
    <name evidence="1" type="ORF">APLA_LOCUS9538</name>
</gene>
<sequence>MNQEKYRVVIVRLRPMHFHISSVNIFLADATRATPTRRLDRAISGCARPAKFIDTTYRSLYCTRILLPIPHRPKCFVTCRCLQCSSEMLKLYVSQELLGTTKPCCSMVG</sequence>
<comment type="caution">
    <text evidence="1">The sequence shown here is derived from an EMBL/GenBank/DDBJ whole genome shotgun (WGS) entry which is preliminary data.</text>
</comment>
<keyword evidence="2" id="KW-1185">Reference proteome</keyword>
<evidence type="ECO:0000313" key="1">
    <source>
        <dbReference type="EMBL" id="CAB3243548.1"/>
    </source>
</evidence>
<protein>
    <submittedName>
        <fullName evidence="1">Uncharacterized protein</fullName>
    </submittedName>
</protein>
<accession>A0A8S1AF08</accession>
<dbReference type="EMBL" id="CADEBC010000519">
    <property type="protein sequence ID" value="CAB3243548.1"/>
    <property type="molecule type" value="Genomic_DNA"/>
</dbReference>
<dbReference type="Proteomes" id="UP000494106">
    <property type="component" value="Unassembled WGS sequence"/>
</dbReference>
<reference evidence="1 2" key="1">
    <citation type="submission" date="2020-04" db="EMBL/GenBank/DDBJ databases">
        <authorList>
            <person name="Wallbank WR R."/>
            <person name="Pardo Diaz C."/>
            <person name="Kozak K."/>
            <person name="Martin S."/>
            <person name="Jiggins C."/>
            <person name="Moest M."/>
            <person name="Warren A I."/>
            <person name="Byers J.R.P. K."/>
            <person name="Montejo-Kovacevich G."/>
            <person name="Yen C E."/>
        </authorList>
    </citation>
    <scope>NUCLEOTIDE SEQUENCE [LARGE SCALE GENOMIC DNA]</scope>
</reference>
<evidence type="ECO:0000313" key="2">
    <source>
        <dbReference type="Proteomes" id="UP000494106"/>
    </source>
</evidence>
<proteinExistence type="predicted"/>
<dbReference type="AlphaFoldDB" id="A0A8S1AF08"/>
<name>A0A8S1AF08_ARCPL</name>